<dbReference type="InterPro" id="IPR056179">
    <property type="entry name" value="DHQS_C"/>
</dbReference>
<keyword evidence="9 18" id="KW-0963">Cytoplasm</keyword>
<comment type="subcellular location">
    <subcellularLocation>
        <location evidence="4 18">Cytoplasm</location>
    </subcellularLocation>
</comment>
<comment type="similarity">
    <text evidence="6 18">Belongs to the sugar phosphate cyclases superfamily. Dehydroquinate synthase family.</text>
</comment>
<keyword evidence="13 18" id="KW-0862">Zinc</keyword>
<evidence type="ECO:0000256" key="15">
    <source>
        <dbReference type="ARBA" id="ARBA00023141"/>
    </source>
</evidence>
<dbReference type="GO" id="GO:0009073">
    <property type="term" value="P:aromatic amino acid family biosynthetic process"/>
    <property type="evidence" value="ECO:0007669"/>
    <property type="project" value="UniProtKB-KW"/>
</dbReference>
<dbReference type="PIRSF" id="PIRSF001455">
    <property type="entry name" value="DHQ_synth"/>
    <property type="match status" value="1"/>
</dbReference>
<feature type="binding site" evidence="18">
    <location>
        <position position="256"/>
    </location>
    <ligand>
        <name>Zn(2+)</name>
        <dbReference type="ChEBI" id="CHEBI:29105"/>
    </ligand>
</feature>
<dbReference type="GO" id="GO:0000166">
    <property type="term" value="F:nucleotide binding"/>
    <property type="evidence" value="ECO:0007669"/>
    <property type="project" value="UniProtKB-KW"/>
</dbReference>
<evidence type="ECO:0000256" key="7">
    <source>
        <dbReference type="ARBA" id="ARBA00013031"/>
    </source>
</evidence>
<dbReference type="InterPro" id="IPR030963">
    <property type="entry name" value="DHQ_synth_fam"/>
</dbReference>
<keyword evidence="22" id="KW-1185">Reference proteome</keyword>
<evidence type="ECO:0000256" key="3">
    <source>
        <dbReference type="ARBA" id="ARBA00001947"/>
    </source>
</evidence>
<comment type="cofactor">
    <cofactor evidence="3">
        <name>Zn(2+)</name>
        <dbReference type="ChEBI" id="CHEBI:29105"/>
    </cofactor>
</comment>
<evidence type="ECO:0000256" key="12">
    <source>
        <dbReference type="ARBA" id="ARBA00022741"/>
    </source>
</evidence>
<comment type="cofactor">
    <cofactor evidence="2 18">
        <name>NAD(+)</name>
        <dbReference type="ChEBI" id="CHEBI:57540"/>
    </cofactor>
</comment>
<dbReference type="Pfam" id="PF01761">
    <property type="entry name" value="DHQ_synthase"/>
    <property type="match status" value="1"/>
</dbReference>
<evidence type="ECO:0000256" key="1">
    <source>
        <dbReference type="ARBA" id="ARBA00001393"/>
    </source>
</evidence>
<dbReference type="NCBIfam" id="TIGR01357">
    <property type="entry name" value="aroB"/>
    <property type="match status" value="1"/>
</dbReference>
<evidence type="ECO:0000313" key="22">
    <source>
        <dbReference type="Proteomes" id="UP000503297"/>
    </source>
</evidence>
<evidence type="ECO:0000256" key="17">
    <source>
        <dbReference type="ARBA" id="ARBA00023285"/>
    </source>
</evidence>
<dbReference type="AlphaFoldDB" id="A0A6M8J3E7"/>
<dbReference type="GO" id="GO:0009423">
    <property type="term" value="P:chorismate biosynthetic process"/>
    <property type="evidence" value="ECO:0007669"/>
    <property type="project" value="UniProtKB-UniRule"/>
</dbReference>
<feature type="binding site" evidence="18">
    <location>
        <begin position="79"/>
        <end position="84"/>
    </location>
    <ligand>
        <name>NAD(+)</name>
        <dbReference type="ChEBI" id="CHEBI:57540"/>
    </ligand>
</feature>
<keyword evidence="12 18" id="KW-0547">Nucleotide-binding</keyword>
<gene>
    <name evidence="18 21" type="primary">aroB</name>
    <name evidence="21" type="ORF">HLV38_05810</name>
</gene>
<dbReference type="GO" id="GO:0005737">
    <property type="term" value="C:cytoplasm"/>
    <property type="evidence" value="ECO:0007669"/>
    <property type="project" value="UniProtKB-SubCell"/>
</dbReference>
<evidence type="ECO:0000313" key="21">
    <source>
        <dbReference type="EMBL" id="QKF07681.1"/>
    </source>
</evidence>
<dbReference type="PANTHER" id="PTHR43622:SF7">
    <property type="entry name" value="3-DEHYDROQUINATE SYNTHASE, CHLOROPLASTIC"/>
    <property type="match status" value="1"/>
</dbReference>
<keyword evidence="11 18" id="KW-0479">Metal-binding</keyword>
<dbReference type="Pfam" id="PF24621">
    <property type="entry name" value="DHQS_C"/>
    <property type="match status" value="1"/>
</dbReference>
<dbReference type="Proteomes" id="UP000503297">
    <property type="component" value="Chromosome"/>
</dbReference>
<dbReference type="FunFam" id="3.40.50.1970:FF:000007">
    <property type="entry name" value="Pentafunctional AROM polypeptide"/>
    <property type="match status" value="1"/>
</dbReference>
<evidence type="ECO:0000256" key="8">
    <source>
        <dbReference type="ARBA" id="ARBA00017684"/>
    </source>
</evidence>
<dbReference type="GO" id="GO:0008652">
    <property type="term" value="P:amino acid biosynthetic process"/>
    <property type="evidence" value="ECO:0007669"/>
    <property type="project" value="UniProtKB-KW"/>
</dbReference>
<evidence type="ECO:0000256" key="10">
    <source>
        <dbReference type="ARBA" id="ARBA00022605"/>
    </source>
</evidence>
<evidence type="ECO:0000256" key="11">
    <source>
        <dbReference type="ARBA" id="ARBA00022723"/>
    </source>
</evidence>
<feature type="binding site" evidence="18">
    <location>
        <position position="273"/>
    </location>
    <ligand>
        <name>Zn(2+)</name>
        <dbReference type="ChEBI" id="CHEBI:29105"/>
    </ligand>
</feature>
<evidence type="ECO:0000256" key="18">
    <source>
        <dbReference type="HAMAP-Rule" id="MF_00110"/>
    </source>
</evidence>
<dbReference type="InterPro" id="IPR050071">
    <property type="entry name" value="Dehydroquinate_synthase"/>
</dbReference>
<dbReference type="EMBL" id="CP053716">
    <property type="protein sequence ID" value="QKF07681.1"/>
    <property type="molecule type" value="Genomic_DNA"/>
</dbReference>
<dbReference type="GO" id="GO:0046872">
    <property type="term" value="F:metal ion binding"/>
    <property type="evidence" value="ECO:0007669"/>
    <property type="project" value="UniProtKB-KW"/>
</dbReference>
<evidence type="ECO:0000259" key="20">
    <source>
        <dbReference type="Pfam" id="PF24621"/>
    </source>
</evidence>
<keyword evidence="10 18" id="KW-0028">Amino-acid biosynthesis</keyword>
<keyword evidence="16 18" id="KW-0456">Lyase</keyword>
<feature type="binding site" evidence="18">
    <location>
        <position position="150"/>
    </location>
    <ligand>
        <name>NAD(+)</name>
        <dbReference type="ChEBI" id="CHEBI:57540"/>
    </ligand>
</feature>
<comment type="pathway">
    <text evidence="5 18">Metabolic intermediate biosynthesis; chorismate biosynthesis; chorismate from D-erythrose 4-phosphate and phosphoenolpyruvate: step 2/7.</text>
</comment>
<evidence type="ECO:0000256" key="13">
    <source>
        <dbReference type="ARBA" id="ARBA00022833"/>
    </source>
</evidence>
<dbReference type="InterPro" id="IPR016037">
    <property type="entry name" value="DHQ_synth_AroB"/>
</dbReference>
<keyword evidence="17 18" id="KW-0170">Cobalt</keyword>
<keyword evidence="14 18" id="KW-0520">NAD</keyword>
<evidence type="ECO:0000256" key="2">
    <source>
        <dbReference type="ARBA" id="ARBA00001911"/>
    </source>
</evidence>
<dbReference type="Gene3D" id="1.20.1090.10">
    <property type="entry name" value="Dehydroquinate synthase-like - alpha domain"/>
    <property type="match status" value="1"/>
</dbReference>
<protein>
    <recommendedName>
        <fullName evidence="8 18">3-dehydroquinate synthase</fullName>
        <shortName evidence="18">DHQS</shortName>
        <ecNumber evidence="7 18">4.2.3.4</ecNumber>
    </recommendedName>
</protein>
<dbReference type="EC" id="4.2.3.4" evidence="7 18"/>
<evidence type="ECO:0000256" key="14">
    <source>
        <dbReference type="ARBA" id="ARBA00023027"/>
    </source>
</evidence>
<evidence type="ECO:0000256" key="6">
    <source>
        <dbReference type="ARBA" id="ARBA00005412"/>
    </source>
</evidence>
<comment type="cofactor">
    <cofactor evidence="18">
        <name>Co(2+)</name>
        <dbReference type="ChEBI" id="CHEBI:48828"/>
    </cofactor>
    <cofactor evidence="18">
        <name>Zn(2+)</name>
        <dbReference type="ChEBI" id="CHEBI:29105"/>
    </cofactor>
    <text evidence="18">Binds 1 divalent metal cation per subunit. Can use either Co(2+) or Zn(2+).</text>
</comment>
<dbReference type="SUPFAM" id="SSF56796">
    <property type="entry name" value="Dehydroquinate synthase-like"/>
    <property type="match status" value="1"/>
</dbReference>
<name>A0A6M8J3E7_9ACTN</name>
<comment type="caution">
    <text evidence="18">Lacks conserved residue(s) required for the propagation of feature annotation.</text>
</comment>
<evidence type="ECO:0000256" key="4">
    <source>
        <dbReference type="ARBA" id="ARBA00004496"/>
    </source>
</evidence>
<dbReference type="RefSeq" id="WP_172300578.1">
    <property type="nucleotide sequence ID" value="NZ_CP053716.1"/>
</dbReference>
<dbReference type="GO" id="GO:0003856">
    <property type="term" value="F:3-dehydroquinate synthase activity"/>
    <property type="evidence" value="ECO:0007669"/>
    <property type="project" value="UniProtKB-UniRule"/>
</dbReference>
<comment type="function">
    <text evidence="18">Catalyzes the conversion of 3-deoxy-D-arabino-heptulosonate 7-phosphate (DAHP) to dehydroquinate (DHQ).</text>
</comment>
<dbReference type="InterPro" id="IPR030960">
    <property type="entry name" value="DHQS/DOIS_N"/>
</dbReference>
<keyword evidence="15 18" id="KW-0057">Aromatic amino acid biosynthesis</keyword>
<dbReference type="KEGG" id="bwa:HLV38_05810"/>
<dbReference type="Gene3D" id="3.40.50.1970">
    <property type="match status" value="1"/>
</dbReference>
<feature type="domain" description="3-dehydroquinate synthase C-terminal" evidence="20">
    <location>
        <begin position="189"/>
        <end position="333"/>
    </location>
</feature>
<accession>A0A6M8J3E7</accession>
<dbReference type="UniPathway" id="UPA00053">
    <property type="reaction ID" value="UER00085"/>
</dbReference>
<feature type="binding site" evidence="18">
    <location>
        <begin position="113"/>
        <end position="117"/>
    </location>
    <ligand>
        <name>NAD(+)</name>
        <dbReference type="ChEBI" id="CHEBI:57540"/>
    </ligand>
</feature>
<reference evidence="22" key="1">
    <citation type="submission" date="2020-05" db="EMBL/GenBank/DDBJ databases">
        <title>Novel species in genus Nocardioides.</title>
        <authorList>
            <person name="Zhang G."/>
        </authorList>
    </citation>
    <scope>NUCLEOTIDE SEQUENCE [LARGE SCALE GENOMIC DNA]</scope>
    <source>
        <strain evidence="22">zg-1050</strain>
    </source>
</reference>
<dbReference type="HAMAP" id="MF_00110">
    <property type="entry name" value="DHQ_synthase"/>
    <property type="match status" value="1"/>
</dbReference>
<feature type="binding site" evidence="18">
    <location>
        <position position="192"/>
    </location>
    <ligand>
        <name>Zn(2+)</name>
        <dbReference type="ChEBI" id="CHEBI:29105"/>
    </ligand>
</feature>
<comment type="catalytic activity">
    <reaction evidence="1 18">
        <text>7-phospho-2-dehydro-3-deoxy-D-arabino-heptonate = 3-dehydroquinate + phosphate</text>
        <dbReference type="Rhea" id="RHEA:21968"/>
        <dbReference type="ChEBI" id="CHEBI:32364"/>
        <dbReference type="ChEBI" id="CHEBI:43474"/>
        <dbReference type="ChEBI" id="CHEBI:58394"/>
        <dbReference type="EC" id="4.2.3.4"/>
    </reaction>
</comment>
<proteinExistence type="inferred from homology"/>
<evidence type="ECO:0000256" key="9">
    <source>
        <dbReference type="ARBA" id="ARBA00022490"/>
    </source>
</evidence>
<feature type="binding site" evidence="18">
    <location>
        <position position="159"/>
    </location>
    <ligand>
        <name>NAD(+)</name>
        <dbReference type="ChEBI" id="CHEBI:57540"/>
    </ligand>
</feature>
<dbReference type="CDD" id="cd08195">
    <property type="entry name" value="DHQS"/>
    <property type="match status" value="1"/>
</dbReference>
<feature type="binding site" evidence="18">
    <location>
        <begin position="137"/>
        <end position="138"/>
    </location>
    <ligand>
        <name>NAD(+)</name>
        <dbReference type="ChEBI" id="CHEBI:57540"/>
    </ligand>
</feature>
<evidence type="ECO:0000259" key="19">
    <source>
        <dbReference type="Pfam" id="PF01761"/>
    </source>
</evidence>
<feature type="domain" description="3-dehydroquinate synthase N-terminal" evidence="19">
    <location>
        <begin position="76"/>
        <end position="186"/>
    </location>
</feature>
<evidence type="ECO:0000256" key="5">
    <source>
        <dbReference type="ARBA" id="ARBA00004661"/>
    </source>
</evidence>
<dbReference type="PANTHER" id="PTHR43622">
    <property type="entry name" value="3-DEHYDROQUINATE SYNTHASE"/>
    <property type="match status" value="1"/>
</dbReference>
<sequence>MATSVMISLPGTEVASYAVRVRTGGLDRLGDLMAAVPACAPPRRAVVITDHTVADLYLGRVRDALRQAGYRVSSLAVASGEASKSLAVAGDLWGALAERGVGRDCVVVALGGGVVGDLAGFVACGYQRGVPVVQVPTTLLAMVDSSVGGKVGVNLPAGKNLVGGFLQPQLVCADPAVLETLPAREWACGFAEVVKAAAVCGDDFFFWLLDHVAQLAAHDFATVEEAIARSVVLKADVVATDVAETADLRVCLNYGHTLGHALEHAVGWGGLSHGHAVAEGIRFAAFAAERLRGVAPDLGEALGGVLDALGLPPLSELPSRDRVLDAMACDKKARAGQARLVLLDDVGRWAIQPVSADQLRDLVGAWWRERGA</sequence>
<evidence type="ECO:0000256" key="16">
    <source>
        <dbReference type="ARBA" id="ARBA00023239"/>
    </source>
</evidence>
<organism evidence="21 22">
    <name type="scientific">Berryella wangjianweii</name>
    <dbReference type="NCBI Taxonomy" id="2734634"/>
    <lineage>
        <taxon>Bacteria</taxon>
        <taxon>Bacillati</taxon>
        <taxon>Actinomycetota</taxon>
        <taxon>Coriobacteriia</taxon>
        <taxon>Eggerthellales</taxon>
        <taxon>Eggerthellaceae</taxon>
        <taxon>Berryella</taxon>
    </lineage>
</organism>